<dbReference type="EMBL" id="BGZK01001644">
    <property type="protein sequence ID" value="GBP83856.1"/>
    <property type="molecule type" value="Genomic_DNA"/>
</dbReference>
<keyword evidence="2" id="KW-1185">Reference proteome</keyword>
<dbReference type="Proteomes" id="UP000299102">
    <property type="component" value="Unassembled WGS sequence"/>
</dbReference>
<protein>
    <submittedName>
        <fullName evidence="1">Uncharacterized protein</fullName>
    </submittedName>
</protein>
<gene>
    <name evidence="1" type="ORF">EVAR_64121_1</name>
</gene>
<accession>A0A4C1Z5I2</accession>
<name>A0A4C1Z5I2_EUMVA</name>
<organism evidence="1 2">
    <name type="scientific">Eumeta variegata</name>
    <name type="common">Bagworm moth</name>
    <name type="synonym">Eumeta japonica</name>
    <dbReference type="NCBI Taxonomy" id="151549"/>
    <lineage>
        <taxon>Eukaryota</taxon>
        <taxon>Metazoa</taxon>
        <taxon>Ecdysozoa</taxon>
        <taxon>Arthropoda</taxon>
        <taxon>Hexapoda</taxon>
        <taxon>Insecta</taxon>
        <taxon>Pterygota</taxon>
        <taxon>Neoptera</taxon>
        <taxon>Endopterygota</taxon>
        <taxon>Lepidoptera</taxon>
        <taxon>Glossata</taxon>
        <taxon>Ditrysia</taxon>
        <taxon>Tineoidea</taxon>
        <taxon>Psychidae</taxon>
        <taxon>Oiketicinae</taxon>
        <taxon>Eumeta</taxon>
    </lineage>
</organism>
<dbReference type="AlphaFoldDB" id="A0A4C1Z5I2"/>
<evidence type="ECO:0000313" key="1">
    <source>
        <dbReference type="EMBL" id="GBP83856.1"/>
    </source>
</evidence>
<sequence length="127" mass="14227">MPQNPPTTSSEACTQVPLMNRNTSTRIDMRRGRSRVANDRTGGFSFSRPVSIYRHRNRDRGGIESRIGVRTGNNKIGNKIENPTGIVFMIELYEFFVNGRKRTSEVTTAAVILLLVARMLVGPLGYL</sequence>
<proteinExistence type="predicted"/>
<evidence type="ECO:0000313" key="2">
    <source>
        <dbReference type="Proteomes" id="UP000299102"/>
    </source>
</evidence>
<comment type="caution">
    <text evidence="1">The sequence shown here is derived from an EMBL/GenBank/DDBJ whole genome shotgun (WGS) entry which is preliminary data.</text>
</comment>
<reference evidence="1 2" key="1">
    <citation type="journal article" date="2019" name="Commun. Biol.">
        <title>The bagworm genome reveals a unique fibroin gene that provides high tensile strength.</title>
        <authorList>
            <person name="Kono N."/>
            <person name="Nakamura H."/>
            <person name="Ohtoshi R."/>
            <person name="Tomita M."/>
            <person name="Numata K."/>
            <person name="Arakawa K."/>
        </authorList>
    </citation>
    <scope>NUCLEOTIDE SEQUENCE [LARGE SCALE GENOMIC DNA]</scope>
</reference>